<dbReference type="EMBL" id="JAPFFF010000014">
    <property type="protein sequence ID" value="KAK8870651.1"/>
    <property type="molecule type" value="Genomic_DNA"/>
</dbReference>
<reference evidence="1 2" key="1">
    <citation type="submission" date="2024-04" db="EMBL/GenBank/DDBJ databases">
        <title>Tritrichomonas musculus Genome.</title>
        <authorList>
            <person name="Alves-Ferreira E."/>
            <person name="Grigg M."/>
            <person name="Lorenzi H."/>
            <person name="Galac M."/>
        </authorList>
    </citation>
    <scope>NUCLEOTIDE SEQUENCE [LARGE SCALE GENOMIC DNA]</scope>
    <source>
        <strain evidence="1 2">EAF2021</strain>
    </source>
</reference>
<sequence length="57" mass="6784">MSLLSLDNLDQFVQEYNYYWNHASLYERFGSKTTPTEAKGYSESWFGKSDLIFIYTQ</sequence>
<dbReference type="Proteomes" id="UP001470230">
    <property type="component" value="Unassembled WGS sequence"/>
</dbReference>
<comment type="caution">
    <text evidence="1">The sequence shown here is derived from an EMBL/GenBank/DDBJ whole genome shotgun (WGS) entry which is preliminary data.</text>
</comment>
<protein>
    <submittedName>
        <fullName evidence="1">Uncharacterized protein</fullName>
    </submittedName>
</protein>
<proteinExistence type="predicted"/>
<evidence type="ECO:0000313" key="2">
    <source>
        <dbReference type="Proteomes" id="UP001470230"/>
    </source>
</evidence>
<accession>A0ABR2IYR3</accession>
<evidence type="ECO:0000313" key="1">
    <source>
        <dbReference type="EMBL" id="KAK8870651.1"/>
    </source>
</evidence>
<gene>
    <name evidence="1" type="ORF">M9Y10_008538</name>
</gene>
<keyword evidence="2" id="KW-1185">Reference proteome</keyword>
<organism evidence="1 2">
    <name type="scientific">Tritrichomonas musculus</name>
    <dbReference type="NCBI Taxonomy" id="1915356"/>
    <lineage>
        <taxon>Eukaryota</taxon>
        <taxon>Metamonada</taxon>
        <taxon>Parabasalia</taxon>
        <taxon>Tritrichomonadida</taxon>
        <taxon>Tritrichomonadidae</taxon>
        <taxon>Tritrichomonas</taxon>
    </lineage>
</organism>
<name>A0ABR2IYR3_9EUKA</name>